<reference evidence="4" key="1">
    <citation type="submission" date="2020-10" db="EMBL/GenBank/DDBJ databases">
        <title>Sequencing the genomes of 1000 actinobacteria strains.</title>
        <authorList>
            <person name="Klenk H.-P."/>
        </authorList>
    </citation>
    <scope>NUCLEOTIDE SEQUENCE</scope>
    <source>
        <strain evidence="4">DSM 45354</strain>
    </source>
</reference>
<evidence type="ECO:0000313" key="4">
    <source>
        <dbReference type="EMBL" id="MBE1605269.1"/>
    </source>
</evidence>
<gene>
    <name evidence="4" type="ORF">HEB94_002117</name>
</gene>
<protein>
    <submittedName>
        <fullName evidence="4">NAD(P)-dependent dehydrogenase (Short-subunit alcohol dehydrogenase family)</fullName>
    </submittedName>
</protein>
<dbReference type="RefSeq" id="WP_192749634.1">
    <property type="nucleotide sequence ID" value="NZ_BAABJL010000133.1"/>
</dbReference>
<feature type="domain" description="Ketoreductase" evidence="3">
    <location>
        <begin position="7"/>
        <end position="206"/>
    </location>
</feature>
<comment type="caution">
    <text evidence="4">The sequence shown here is derived from an EMBL/GenBank/DDBJ whole genome shotgun (WGS) entry which is preliminary data.</text>
</comment>
<proteinExistence type="inferred from homology"/>
<dbReference type="Gene3D" id="3.40.50.720">
    <property type="entry name" value="NAD(P)-binding Rossmann-like Domain"/>
    <property type="match status" value="1"/>
</dbReference>
<accession>A0A927R8E0</accession>
<dbReference type="PANTHER" id="PTHR43639">
    <property type="entry name" value="OXIDOREDUCTASE, SHORT-CHAIN DEHYDROGENASE/REDUCTASE FAMILY (AFU_ORTHOLOGUE AFUA_5G02870)"/>
    <property type="match status" value="1"/>
</dbReference>
<dbReference type="Pfam" id="PF13561">
    <property type="entry name" value="adh_short_C2"/>
    <property type="match status" value="1"/>
</dbReference>
<keyword evidence="5" id="KW-1185">Reference proteome</keyword>
<dbReference type="PANTHER" id="PTHR43639:SF1">
    <property type="entry name" value="SHORT-CHAIN DEHYDROGENASE_REDUCTASE FAMILY PROTEIN"/>
    <property type="match status" value="1"/>
</dbReference>
<dbReference type="NCBIfam" id="NF005559">
    <property type="entry name" value="PRK07231.1"/>
    <property type="match status" value="1"/>
</dbReference>
<dbReference type="PROSITE" id="PS00061">
    <property type="entry name" value="ADH_SHORT"/>
    <property type="match status" value="1"/>
</dbReference>
<evidence type="ECO:0000313" key="5">
    <source>
        <dbReference type="Proteomes" id="UP000638648"/>
    </source>
</evidence>
<dbReference type="EMBL" id="JADBEM010000001">
    <property type="protein sequence ID" value="MBE1605269.1"/>
    <property type="molecule type" value="Genomic_DNA"/>
</dbReference>
<dbReference type="SUPFAM" id="SSF51735">
    <property type="entry name" value="NAD(P)-binding Rossmann-fold domains"/>
    <property type="match status" value="1"/>
</dbReference>
<evidence type="ECO:0000256" key="1">
    <source>
        <dbReference type="ARBA" id="ARBA00006484"/>
    </source>
</evidence>
<dbReference type="InterPro" id="IPR036291">
    <property type="entry name" value="NAD(P)-bd_dom_sf"/>
</dbReference>
<dbReference type="InterPro" id="IPR002347">
    <property type="entry name" value="SDR_fam"/>
</dbReference>
<dbReference type="Proteomes" id="UP000638648">
    <property type="component" value="Unassembled WGS sequence"/>
</dbReference>
<dbReference type="InterPro" id="IPR020904">
    <property type="entry name" value="Sc_DH/Rdtase_CS"/>
</dbReference>
<dbReference type="AlphaFoldDB" id="A0A927R8E0"/>
<dbReference type="GO" id="GO:0016491">
    <property type="term" value="F:oxidoreductase activity"/>
    <property type="evidence" value="ECO:0007669"/>
    <property type="project" value="UniProtKB-KW"/>
</dbReference>
<dbReference type="InterPro" id="IPR057326">
    <property type="entry name" value="KR_dom"/>
</dbReference>
<evidence type="ECO:0000256" key="2">
    <source>
        <dbReference type="ARBA" id="ARBA00023002"/>
    </source>
</evidence>
<evidence type="ECO:0000259" key="3">
    <source>
        <dbReference type="SMART" id="SM00822"/>
    </source>
</evidence>
<sequence length="254" mass="26530">MGQLDGKAAVVTGGSSGLGAATAERLASEGATVFLTGRREAELESVVSDINAQNLDGEAIAVLCDVAQLGDLDRLYDQVRERSGRVDVVFANAGVGRTAALGEISEEDVDWMFGINLKGTVFTVQKALPLMPDGASVILCSSINASKGFAAMTIYSATKAAIRNFARTWSAELAGRRIRVNALSPGPIETVGLRRLVGGPEQWAEYNATVVASIPLGRLGQPKEVAAAVLFLASDENSFITGTELFVDGGIAQV</sequence>
<name>A0A927R8E0_9ACTN</name>
<dbReference type="CDD" id="cd05233">
    <property type="entry name" value="SDR_c"/>
    <property type="match status" value="1"/>
</dbReference>
<comment type="similarity">
    <text evidence="1">Belongs to the short-chain dehydrogenases/reductases (SDR) family.</text>
</comment>
<dbReference type="PRINTS" id="PR00081">
    <property type="entry name" value="GDHRDH"/>
</dbReference>
<dbReference type="SMART" id="SM00822">
    <property type="entry name" value="PKS_KR"/>
    <property type="match status" value="1"/>
</dbReference>
<keyword evidence="2" id="KW-0560">Oxidoreductase</keyword>
<dbReference type="PRINTS" id="PR00080">
    <property type="entry name" value="SDRFAMILY"/>
</dbReference>
<organism evidence="4 5">
    <name type="scientific">Actinopolymorpha pittospori</name>
    <dbReference type="NCBI Taxonomy" id="648752"/>
    <lineage>
        <taxon>Bacteria</taxon>
        <taxon>Bacillati</taxon>
        <taxon>Actinomycetota</taxon>
        <taxon>Actinomycetes</taxon>
        <taxon>Propionibacteriales</taxon>
        <taxon>Actinopolymorphaceae</taxon>
        <taxon>Actinopolymorpha</taxon>
    </lineage>
</organism>
<dbReference type="FunFam" id="3.40.50.720:FF:000084">
    <property type="entry name" value="Short-chain dehydrogenase reductase"/>
    <property type="match status" value="1"/>
</dbReference>